<dbReference type="RefSeq" id="WP_010309638.1">
    <property type="nucleotide sequence ID" value="NZ_CP061007.1"/>
</dbReference>
<feature type="transmembrane region" description="Helical" evidence="5">
    <location>
        <begin position="139"/>
        <end position="158"/>
    </location>
</feature>
<keyword evidence="3 5" id="KW-1133">Transmembrane helix</keyword>
<feature type="transmembrane region" description="Helical" evidence="5">
    <location>
        <begin position="371"/>
        <end position="393"/>
    </location>
</feature>
<dbReference type="InterPro" id="IPR020846">
    <property type="entry name" value="MFS_dom"/>
</dbReference>
<keyword evidence="2 5" id="KW-0812">Transmembrane</keyword>
<evidence type="ECO:0000313" key="7">
    <source>
        <dbReference type="EMBL" id="PKW16879.1"/>
    </source>
</evidence>
<feature type="transmembrane region" description="Helical" evidence="5">
    <location>
        <begin position="80"/>
        <end position="99"/>
    </location>
</feature>
<feature type="transmembrane region" description="Helical" evidence="5">
    <location>
        <begin position="105"/>
        <end position="127"/>
    </location>
</feature>
<dbReference type="AlphaFoldDB" id="A0A2N3Y1U3"/>
<dbReference type="InterPro" id="IPR050327">
    <property type="entry name" value="Proton-linked_MCT"/>
</dbReference>
<dbReference type="Pfam" id="PF07690">
    <property type="entry name" value="MFS_1"/>
    <property type="match status" value="1"/>
</dbReference>
<dbReference type="STRING" id="994479.GCA_000194155_04636"/>
<feature type="transmembrane region" description="Helical" evidence="5">
    <location>
        <begin position="252"/>
        <end position="272"/>
    </location>
</feature>
<dbReference type="EMBL" id="PJNB01000001">
    <property type="protein sequence ID" value="PKW16879.1"/>
    <property type="molecule type" value="Genomic_DNA"/>
</dbReference>
<dbReference type="GO" id="GO:0022857">
    <property type="term" value="F:transmembrane transporter activity"/>
    <property type="evidence" value="ECO:0007669"/>
    <property type="project" value="InterPro"/>
</dbReference>
<feature type="transmembrane region" description="Helical" evidence="5">
    <location>
        <begin position="12"/>
        <end position="39"/>
    </location>
</feature>
<protein>
    <submittedName>
        <fullName evidence="7">MCP family monocarboxylic acid transporter-like MFS transporter 13</fullName>
    </submittedName>
</protein>
<dbReference type="SUPFAM" id="SSF103473">
    <property type="entry name" value="MFS general substrate transporter"/>
    <property type="match status" value="1"/>
</dbReference>
<comment type="subcellular location">
    <subcellularLocation>
        <location evidence="1">Cell membrane</location>
        <topology evidence="1">Multi-pass membrane protein</topology>
    </subcellularLocation>
</comment>
<accession>A0A2N3Y1U3</accession>
<feature type="transmembrane region" description="Helical" evidence="5">
    <location>
        <begin position="284"/>
        <end position="300"/>
    </location>
</feature>
<keyword evidence="8" id="KW-1185">Reference proteome</keyword>
<dbReference type="PROSITE" id="PS50850">
    <property type="entry name" value="MFS"/>
    <property type="match status" value="1"/>
</dbReference>
<gene>
    <name evidence="7" type="ORF">A8926_4780</name>
</gene>
<dbReference type="Proteomes" id="UP000233786">
    <property type="component" value="Unassembled WGS sequence"/>
</dbReference>
<feature type="transmembrane region" description="Helical" evidence="5">
    <location>
        <begin position="219"/>
        <end position="240"/>
    </location>
</feature>
<name>A0A2N3Y1U3_SACSN</name>
<evidence type="ECO:0000256" key="3">
    <source>
        <dbReference type="ARBA" id="ARBA00022989"/>
    </source>
</evidence>
<evidence type="ECO:0000256" key="5">
    <source>
        <dbReference type="SAM" id="Phobius"/>
    </source>
</evidence>
<evidence type="ECO:0000313" key="8">
    <source>
        <dbReference type="Proteomes" id="UP000233786"/>
    </source>
</evidence>
<dbReference type="Gene3D" id="1.20.1250.20">
    <property type="entry name" value="MFS general substrate transporter like domains"/>
    <property type="match status" value="2"/>
</dbReference>
<evidence type="ECO:0000256" key="2">
    <source>
        <dbReference type="ARBA" id="ARBA00022692"/>
    </source>
</evidence>
<feature type="transmembrane region" description="Helical" evidence="5">
    <location>
        <begin position="306"/>
        <end position="325"/>
    </location>
</feature>
<comment type="caution">
    <text evidence="7">The sequence shown here is derived from an EMBL/GenBank/DDBJ whole genome shotgun (WGS) entry which is preliminary data.</text>
</comment>
<dbReference type="InterPro" id="IPR011701">
    <property type="entry name" value="MFS"/>
</dbReference>
<reference evidence="7" key="1">
    <citation type="submission" date="2017-12" db="EMBL/GenBank/DDBJ databases">
        <title>Sequencing the genomes of 1000 Actinobacteria strains.</title>
        <authorList>
            <person name="Klenk H.-P."/>
        </authorList>
    </citation>
    <scope>NUCLEOTIDE SEQUENCE [LARGE SCALE GENOMIC DNA]</scope>
    <source>
        <strain evidence="7">DSM 44228</strain>
    </source>
</reference>
<dbReference type="PANTHER" id="PTHR11360">
    <property type="entry name" value="MONOCARBOXYLATE TRANSPORTER"/>
    <property type="match status" value="1"/>
</dbReference>
<evidence type="ECO:0000259" key="6">
    <source>
        <dbReference type="PROSITE" id="PS50850"/>
    </source>
</evidence>
<dbReference type="PANTHER" id="PTHR11360:SF284">
    <property type="entry name" value="EG:103B4.3 PROTEIN-RELATED"/>
    <property type="match status" value="1"/>
</dbReference>
<keyword evidence="4 5" id="KW-0472">Membrane</keyword>
<feature type="transmembrane region" description="Helical" evidence="5">
    <location>
        <begin position="345"/>
        <end position="365"/>
    </location>
</feature>
<dbReference type="GO" id="GO:0005886">
    <property type="term" value="C:plasma membrane"/>
    <property type="evidence" value="ECO:0007669"/>
    <property type="project" value="UniProtKB-SubCell"/>
</dbReference>
<proteinExistence type="predicted"/>
<evidence type="ECO:0000256" key="1">
    <source>
        <dbReference type="ARBA" id="ARBA00004651"/>
    </source>
</evidence>
<dbReference type="InterPro" id="IPR036259">
    <property type="entry name" value="MFS_trans_sf"/>
</dbReference>
<organism evidence="7 8">
    <name type="scientific">Saccharopolyspora spinosa</name>
    <dbReference type="NCBI Taxonomy" id="60894"/>
    <lineage>
        <taxon>Bacteria</taxon>
        <taxon>Bacillati</taxon>
        <taxon>Actinomycetota</taxon>
        <taxon>Actinomycetes</taxon>
        <taxon>Pseudonocardiales</taxon>
        <taxon>Pseudonocardiaceae</taxon>
        <taxon>Saccharopolyspora</taxon>
    </lineage>
</organism>
<feature type="transmembrane region" description="Helical" evidence="5">
    <location>
        <begin position="170"/>
        <end position="188"/>
    </location>
</feature>
<dbReference type="OrthoDB" id="9796632at2"/>
<sequence length="408" mass="41981">MAARLRERLSFWQTALLGGLALGTIFGLVEGFSLFSLAFARDLGITRGEASSMYSVHLLCSTLSAPLVGRLVDRYGPGRVVPIGFVVIGVGLVLASWATALWHFYLVYGLVLASATTVVIVAAQVMVSNSYPTEFRGRALGLAYACVGLGNFVLFNLLGQVISESGWRTAYLVAGVVAVVVALAFFLLHRRLPAPTRTEESDEAAATVRIGVVLARPAFWFLFVAAGAASVLDFVVFQHLAPFLVTSGYSEASAGFVLSIASLGYIAGQLTAGAASDRWGRERTGVAAGVAYIALLVGAAQLPAQWLVAVLAAGLGLVVGGVIGARSAGTGDIFAGPVLGRVSGLVQVGSALGAAAATWLGGFAFDLTGGYGLTFGIAAVAALVWCMTFIAAAPRRGSRLGVEAATGS</sequence>
<evidence type="ECO:0000256" key="4">
    <source>
        <dbReference type="ARBA" id="ARBA00023136"/>
    </source>
</evidence>
<feature type="domain" description="Major facilitator superfamily (MFS) profile" evidence="6">
    <location>
        <begin position="11"/>
        <end position="397"/>
    </location>
</feature>